<sequence length="678" mass="71345">MRKQILLCVLATALFFVGLPPLALAGDGPTVTITSLTPTLTSKTNQVRVRIQVKNPGAEPLREQTAAVSVMAASPLDANELAAWLRGSEDSQKQVQIWSGSIPNVPAHGEVSVEATIATDKIPATSDQWGPRGITASVGQAFDRSIMLVEAPFATDKSKLLLQVPVRGLRQDAVRVTTKDTLGKTGVGPASYVANDSIAEGNELAAGIALADTDSTRKLQELAKNARPGVVYLIDPACLDSGSPLSRGKTVGLEQPKYAAIPSASALAALKTISNKGGKILLTPWGFPAQRPSGTTRPLSLSADQRTAATAKALADRGIETSTNFAWFGAAPSLSQLQEVPAEWPILAPQNSGEPTSNLSYTPSARTNLYAKGDHPAILSSQSLAKTLAAMPQGNLTEFDLTQLALANVAIMNHERPFDPRIVSAELPPNANAAQTKRALALFNTGWSEPITLQEALSKDARADEYLPSGLEGAPTTSATDPIANVRTVTDLLSQVSDSPEKLTYSLQSQMLLAAGNTLPAPLRKNALRTLDSDAAALRNAVAAQPSSTINLISKEATLPVRISNALAIGVNVQAKARTSDPRLQVGKPQNMQVPAHSAATANIPLKAVGNGNIQVRVGIATRTGKPISQANPLHMRVRPGLEDKAILGAGGVVVAIFIFGLVRTFRRGRKMPVEEIP</sequence>
<keyword evidence="1" id="KW-0472">Membrane</keyword>
<keyword evidence="2" id="KW-0732">Signal</keyword>
<proteinExistence type="predicted"/>
<dbReference type="RefSeq" id="WP_034490051.1">
    <property type="nucleotide sequence ID" value="NZ_JASOXK010000001.1"/>
</dbReference>
<dbReference type="Pfam" id="PF19516">
    <property type="entry name" value="DUF6049"/>
    <property type="match status" value="1"/>
</dbReference>
<reference evidence="3 4" key="1">
    <citation type="submission" date="2017-12" db="EMBL/GenBank/DDBJ databases">
        <title>Phylogenetic diversity of female urinary microbiome.</title>
        <authorList>
            <person name="Thomas-White K."/>
            <person name="Wolfe A.J."/>
        </authorList>
    </citation>
    <scope>NUCLEOTIDE SEQUENCE [LARGE SCALE GENOMIC DNA]</scope>
    <source>
        <strain evidence="3 4">UMB0402</strain>
    </source>
</reference>
<feature type="transmembrane region" description="Helical" evidence="1">
    <location>
        <begin position="646"/>
        <end position="663"/>
    </location>
</feature>
<dbReference type="STRING" id="33007.HMPREF3198_00707"/>
<dbReference type="Proteomes" id="UP000235122">
    <property type="component" value="Unassembled WGS sequence"/>
</dbReference>
<organism evidence="3 4">
    <name type="scientific">Winkia neuii</name>
    <dbReference type="NCBI Taxonomy" id="33007"/>
    <lineage>
        <taxon>Bacteria</taxon>
        <taxon>Bacillati</taxon>
        <taxon>Actinomycetota</taxon>
        <taxon>Actinomycetes</taxon>
        <taxon>Actinomycetales</taxon>
        <taxon>Actinomycetaceae</taxon>
        <taxon>Winkia</taxon>
    </lineage>
</organism>
<feature type="chain" id="PRO_5014998207" evidence="2">
    <location>
        <begin position="26"/>
        <end position="678"/>
    </location>
</feature>
<name>A0A2I1IPN7_9ACTO</name>
<keyword evidence="1" id="KW-0812">Transmembrane</keyword>
<keyword evidence="1" id="KW-1133">Transmembrane helix</keyword>
<protein>
    <submittedName>
        <fullName evidence="3">Uncharacterized protein</fullName>
    </submittedName>
</protein>
<evidence type="ECO:0000256" key="1">
    <source>
        <dbReference type="SAM" id="Phobius"/>
    </source>
</evidence>
<evidence type="ECO:0000313" key="4">
    <source>
        <dbReference type="Proteomes" id="UP000235122"/>
    </source>
</evidence>
<dbReference type="AlphaFoldDB" id="A0A2I1IPN7"/>
<dbReference type="GeneID" id="35866080"/>
<feature type="signal peptide" evidence="2">
    <location>
        <begin position="1"/>
        <end position="25"/>
    </location>
</feature>
<evidence type="ECO:0000256" key="2">
    <source>
        <dbReference type="SAM" id="SignalP"/>
    </source>
</evidence>
<keyword evidence="4" id="KW-1185">Reference proteome</keyword>
<dbReference type="EMBL" id="PKKO01000001">
    <property type="protein sequence ID" value="PKY73097.1"/>
    <property type="molecule type" value="Genomic_DNA"/>
</dbReference>
<dbReference type="InterPro" id="IPR046112">
    <property type="entry name" value="DUF6049"/>
</dbReference>
<accession>A0A2I1IPN7</accession>
<gene>
    <name evidence="3" type="ORF">CYJ19_00440</name>
</gene>
<evidence type="ECO:0000313" key="3">
    <source>
        <dbReference type="EMBL" id="PKY73097.1"/>
    </source>
</evidence>
<comment type="caution">
    <text evidence="3">The sequence shown here is derived from an EMBL/GenBank/DDBJ whole genome shotgun (WGS) entry which is preliminary data.</text>
</comment>